<dbReference type="PANTHER" id="PTHR31600:SF2">
    <property type="entry name" value="GAMETE ENRICHED GENE 10 PROTEIN-RELATED"/>
    <property type="match status" value="1"/>
</dbReference>
<dbReference type="Pfam" id="PF00989">
    <property type="entry name" value="PAS"/>
    <property type="match status" value="1"/>
</dbReference>
<dbReference type="InterPro" id="IPR013767">
    <property type="entry name" value="PAS_fold"/>
</dbReference>
<organism evidence="7 8">
    <name type="scientific">Seminavis robusta</name>
    <dbReference type="NCBI Taxonomy" id="568900"/>
    <lineage>
        <taxon>Eukaryota</taxon>
        <taxon>Sar</taxon>
        <taxon>Stramenopiles</taxon>
        <taxon>Ochrophyta</taxon>
        <taxon>Bacillariophyta</taxon>
        <taxon>Bacillariophyceae</taxon>
        <taxon>Bacillariophycidae</taxon>
        <taxon>Naviculales</taxon>
        <taxon>Naviculaceae</taxon>
        <taxon>Seminavis</taxon>
    </lineage>
</organism>
<dbReference type="Gene3D" id="3.30.450.20">
    <property type="entry name" value="PAS domain"/>
    <property type="match status" value="2"/>
</dbReference>
<dbReference type="FunFam" id="3.30.450.20:FF:000060">
    <property type="entry name" value="Sensor protein FixL"/>
    <property type="match status" value="2"/>
</dbReference>
<dbReference type="SUPFAM" id="SSF55785">
    <property type="entry name" value="PYP-like sensor domain (PAS domain)"/>
    <property type="match status" value="2"/>
</dbReference>
<dbReference type="InterPro" id="IPR000700">
    <property type="entry name" value="PAS-assoc_C"/>
</dbReference>
<name>A0A9N8HXQ8_9STRA</name>
<accession>A0A9N8HXQ8</accession>
<dbReference type="GO" id="GO:0006355">
    <property type="term" value="P:regulation of DNA-templated transcription"/>
    <property type="evidence" value="ECO:0007669"/>
    <property type="project" value="InterPro"/>
</dbReference>
<evidence type="ECO:0000259" key="5">
    <source>
        <dbReference type="PROSITE" id="PS50112"/>
    </source>
</evidence>
<dbReference type="OrthoDB" id="39614at2759"/>
<evidence type="ECO:0000256" key="3">
    <source>
        <dbReference type="ARBA" id="ARBA00022777"/>
    </source>
</evidence>
<evidence type="ECO:0000256" key="4">
    <source>
        <dbReference type="ARBA" id="ARBA00022840"/>
    </source>
</evidence>
<gene>
    <name evidence="7" type="ORF">SEMRO_1850_G301550.1</name>
</gene>
<keyword evidence="8" id="KW-1185">Reference proteome</keyword>
<feature type="domain" description="PAS" evidence="5">
    <location>
        <begin position="291"/>
        <end position="361"/>
    </location>
</feature>
<comment type="caution">
    <text evidence="7">The sequence shown here is derived from an EMBL/GenBank/DDBJ whole genome shotgun (WGS) entry which is preliminary data.</text>
</comment>
<dbReference type="AlphaFoldDB" id="A0A9N8HXQ8"/>
<evidence type="ECO:0000256" key="1">
    <source>
        <dbReference type="ARBA" id="ARBA00022679"/>
    </source>
</evidence>
<proteinExistence type="predicted"/>
<dbReference type="CDD" id="cd00130">
    <property type="entry name" value="PAS"/>
    <property type="match status" value="2"/>
</dbReference>
<keyword evidence="3" id="KW-0418">Kinase</keyword>
<dbReference type="InterPro" id="IPR052994">
    <property type="entry name" value="Tiny_macrocysts_regulators"/>
</dbReference>
<keyword evidence="2" id="KW-0547">Nucleotide-binding</keyword>
<feature type="domain" description="PAS" evidence="5">
    <location>
        <begin position="158"/>
        <end position="228"/>
    </location>
</feature>
<dbReference type="PANTHER" id="PTHR31600">
    <property type="entry name" value="TINY MACROCYSTS PROTEIN B-RELATED"/>
    <property type="match status" value="1"/>
</dbReference>
<reference evidence="7" key="1">
    <citation type="submission" date="2020-06" db="EMBL/GenBank/DDBJ databases">
        <authorList>
            <consortium name="Plant Systems Biology data submission"/>
        </authorList>
    </citation>
    <scope>NUCLEOTIDE SEQUENCE</scope>
    <source>
        <strain evidence="7">D6</strain>
    </source>
</reference>
<dbReference type="Pfam" id="PF13426">
    <property type="entry name" value="PAS_9"/>
    <property type="match status" value="1"/>
</dbReference>
<keyword evidence="4" id="KW-0067">ATP-binding</keyword>
<evidence type="ECO:0000256" key="2">
    <source>
        <dbReference type="ARBA" id="ARBA00022741"/>
    </source>
</evidence>
<dbReference type="NCBIfam" id="TIGR00229">
    <property type="entry name" value="sensory_box"/>
    <property type="match status" value="2"/>
</dbReference>
<dbReference type="GO" id="GO:0005524">
    <property type="term" value="F:ATP binding"/>
    <property type="evidence" value="ECO:0007669"/>
    <property type="project" value="UniProtKB-KW"/>
</dbReference>
<feature type="domain" description="PAC" evidence="6">
    <location>
        <begin position="368"/>
        <end position="419"/>
    </location>
</feature>
<protein>
    <submittedName>
        <fullName evidence="7">Sensor protein FixL</fullName>
    </submittedName>
</protein>
<evidence type="ECO:0000313" key="8">
    <source>
        <dbReference type="Proteomes" id="UP001153069"/>
    </source>
</evidence>
<evidence type="ECO:0000313" key="7">
    <source>
        <dbReference type="EMBL" id="CAB9526573.1"/>
    </source>
</evidence>
<dbReference type="PROSITE" id="PS50112">
    <property type="entry name" value="PAS"/>
    <property type="match status" value="2"/>
</dbReference>
<dbReference type="InterPro" id="IPR000014">
    <property type="entry name" value="PAS"/>
</dbReference>
<dbReference type="Proteomes" id="UP001153069">
    <property type="component" value="Unassembled WGS sequence"/>
</dbReference>
<evidence type="ECO:0000259" key="6">
    <source>
        <dbReference type="PROSITE" id="PS50113"/>
    </source>
</evidence>
<dbReference type="GO" id="GO:0016301">
    <property type="term" value="F:kinase activity"/>
    <property type="evidence" value="ECO:0007669"/>
    <property type="project" value="UniProtKB-KW"/>
</dbReference>
<sequence>MSSSGLSPSARLIASTLSESSEACFLLDAEGLVLYENPAAKRLIFETTNSQFDHGAGDPKHSYHFSFFFSFTTPNKPWQEYFDHLIKSEPQSPNRRFDVMDDGVHEYYDVICKKSNGGEFPASLRLGKIGQDTDSESIYLCAYVKPKMTDDNHPFAKDGTALRCILNAAFNPMFSIDESGTILMANLAAEKTFGYTRSEFLGSNIKIICGGDHAAKHDSYLRNYLETGVKKIIGSQREVPARRKDGTEFPVELGVKEVSCLEYGVEGQVVFCAFIKDLSNEKKHQADMKHKVDLMQGMINASFDPMIEIDASGIIQNCNNATVALFGYRREEMIGQNISIIAGEEHGKNHDSYLQNYLKTGQKKVIGRKRHVKARRKDGKEFDIELGVQEVVSPSGERLFCGFIRDLTRQNMEKRRMRKQEQNMKNHFFGTQDGGTMKDHSTTM</sequence>
<keyword evidence="1" id="KW-0808">Transferase</keyword>
<dbReference type="EMBL" id="CAICTM010001848">
    <property type="protein sequence ID" value="CAB9526573.1"/>
    <property type="molecule type" value="Genomic_DNA"/>
</dbReference>
<dbReference type="SMART" id="SM00091">
    <property type="entry name" value="PAS"/>
    <property type="match status" value="3"/>
</dbReference>
<dbReference type="PROSITE" id="PS50113">
    <property type="entry name" value="PAC"/>
    <property type="match status" value="1"/>
</dbReference>
<dbReference type="InterPro" id="IPR035965">
    <property type="entry name" value="PAS-like_dom_sf"/>
</dbReference>